<evidence type="ECO:0000313" key="2">
    <source>
        <dbReference type="EMBL" id="OSI13857.1"/>
    </source>
</evidence>
<name>A0A1X3D2W2_9NEIS</name>
<gene>
    <name evidence="2" type="ORF">BWD09_12115</name>
</gene>
<dbReference type="AlphaFoldDB" id="A0A1X3D2W2"/>
<dbReference type="RefSeq" id="WP_085367051.1">
    <property type="nucleotide sequence ID" value="NZ_CAUJPZ010000088.1"/>
</dbReference>
<comment type="caution">
    <text evidence="2">The sequence shown here is derived from an EMBL/GenBank/DDBJ whole genome shotgun (WGS) entry which is preliminary data.</text>
</comment>
<protein>
    <submittedName>
        <fullName evidence="2">Uncharacterized protein</fullName>
    </submittedName>
</protein>
<evidence type="ECO:0000256" key="1">
    <source>
        <dbReference type="SAM" id="Coils"/>
    </source>
</evidence>
<proteinExistence type="predicted"/>
<keyword evidence="3" id="KW-1185">Reference proteome</keyword>
<feature type="coiled-coil region" evidence="1">
    <location>
        <begin position="85"/>
        <end position="112"/>
    </location>
</feature>
<dbReference type="Proteomes" id="UP000193118">
    <property type="component" value="Unassembled WGS sequence"/>
</dbReference>
<reference evidence="3" key="1">
    <citation type="submission" date="2017-01" db="EMBL/GenBank/DDBJ databases">
        <authorList>
            <person name="Wolfgang W.J."/>
            <person name="Cole J."/>
            <person name="Wroblewski D."/>
            <person name="Mcginnis J."/>
            <person name="Musser K.A."/>
        </authorList>
    </citation>
    <scope>NUCLEOTIDE SEQUENCE [LARGE SCALE GENOMIC DNA]</scope>
    <source>
        <strain evidence="3">DSM 19151</strain>
    </source>
</reference>
<dbReference type="EMBL" id="MTBO01000052">
    <property type="protein sequence ID" value="OSI13857.1"/>
    <property type="molecule type" value="Genomic_DNA"/>
</dbReference>
<keyword evidence="1" id="KW-0175">Coiled coil</keyword>
<accession>A0A1X3D2W2</accession>
<dbReference type="GeneID" id="94580025"/>
<organism evidence="2 3">
    <name type="scientific">Neisseria dentiae</name>
    <dbReference type="NCBI Taxonomy" id="194197"/>
    <lineage>
        <taxon>Bacteria</taxon>
        <taxon>Pseudomonadati</taxon>
        <taxon>Pseudomonadota</taxon>
        <taxon>Betaproteobacteria</taxon>
        <taxon>Neisseriales</taxon>
        <taxon>Neisseriaceae</taxon>
        <taxon>Neisseria</taxon>
    </lineage>
</organism>
<sequence length="366" mass="42602">MNELKKETLALINYLQERDYSIRKLSRILFSRGIFRVQSWLSLKEKVNELGGENDLINKINKVLSDEYDRSLEYGKKAICFFDISDLTETNLQELEDKLGKLIEENKITEYSKYFPKLIPRDILENQSTDLFCISKDTRDENINRFWVCGRKSFRKRREFTLGEAPDEVQDYFRGFDVGLYDELIAIRQDFKQLISYFTINRKDRLITLYSDTTAITSQSDMDYLSETFFAYLVKIYPVLSSAKRKNIGNAIRALYDESLGRVTSFSHYTDSGSVKHERLDRRSAREDLRLETYHVSGMDAIESKTEFHAIEKKWASVSGNDLFEPTISLSYKSFLDGTTKISACYIAEIDDCACQEDLDSLTNKI</sequence>
<evidence type="ECO:0000313" key="3">
    <source>
        <dbReference type="Proteomes" id="UP000193118"/>
    </source>
</evidence>